<keyword evidence="3" id="KW-1185">Reference proteome</keyword>
<evidence type="ECO:0000256" key="1">
    <source>
        <dbReference type="SAM" id="MobiDB-lite"/>
    </source>
</evidence>
<feature type="compositionally biased region" description="Polar residues" evidence="1">
    <location>
        <begin position="10"/>
        <end position="26"/>
    </location>
</feature>
<proteinExistence type="predicted"/>
<dbReference type="AlphaFoldDB" id="A0AAV5K1I8"/>
<dbReference type="EMBL" id="BPVZ01000047">
    <property type="protein sequence ID" value="GKV17373.1"/>
    <property type="molecule type" value="Genomic_DNA"/>
</dbReference>
<dbReference type="Proteomes" id="UP001054252">
    <property type="component" value="Unassembled WGS sequence"/>
</dbReference>
<evidence type="ECO:0000313" key="3">
    <source>
        <dbReference type="Proteomes" id="UP001054252"/>
    </source>
</evidence>
<accession>A0AAV5K1I8</accession>
<name>A0AAV5K1I8_9ROSI</name>
<evidence type="ECO:0000313" key="2">
    <source>
        <dbReference type="EMBL" id="GKV17373.1"/>
    </source>
</evidence>
<gene>
    <name evidence="2" type="ORF">SLEP1_g27888</name>
</gene>
<sequence length="39" mass="4323">MVDRKEDLQNSEMNSSNKNQDSTFSHLSPLKVSGKAIEG</sequence>
<comment type="caution">
    <text evidence="2">The sequence shown here is derived from an EMBL/GenBank/DDBJ whole genome shotgun (WGS) entry which is preliminary data.</text>
</comment>
<feature type="region of interest" description="Disordered" evidence="1">
    <location>
        <begin position="1"/>
        <end position="39"/>
    </location>
</feature>
<protein>
    <submittedName>
        <fullName evidence="2">Uncharacterized protein</fullName>
    </submittedName>
</protein>
<organism evidence="2 3">
    <name type="scientific">Rubroshorea leprosula</name>
    <dbReference type="NCBI Taxonomy" id="152421"/>
    <lineage>
        <taxon>Eukaryota</taxon>
        <taxon>Viridiplantae</taxon>
        <taxon>Streptophyta</taxon>
        <taxon>Embryophyta</taxon>
        <taxon>Tracheophyta</taxon>
        <taxon>Spermatophyta</taxon>
        <taxon>Magnoliopsida</taxon>
        <taxon>eudicotyledons</taxon>
        <taxon>Gunneridae</taxon>
        <taxon>Pentapetalae</taxon>
        <taxon>rosids</taxon>
        <taxon>malvids</taxon>
        <taxon>Malvales</taxon>
        <taxon>Dipterocarpaceae</taxon>
        <taxon>Rubroshorea</taxon>
    </lineage>
</organism>
<reference evidence="2 3" key="1">
    <citation type="journal article" date="2021" name="Commun. Biol.">
        <title>The genome of Shorea leprosula (Dipterocarpaceae) highlights the ecological relevance of drought in aseasonal tropical rainforests.</title>
        <authorList>
            <person name="Ng K.K.S."/>
            <person name="Kobayashi M.J."/>
            <person name="Fawcett J.A."/>
            <person name="Hatakeyama M."/>
            <person name="Paape T."/>
            <person name="Ng C.H."/>
            <person name="Ang C.C."/>
            <person name="Tnah L.H."/>
            <person name="Lee C.T."/>
            <person name="Nishiyama T."/>
            <person name="Sese J."/>
            <person name="O'Brien M.J."/>
            <person name="Copetti D."/>
            <person name="Mohd Noor M.I."/>
            <person name="Ong R.C."/>
            <person name="Putra M."/>
            <person name="Sireger I.Z."/>
            <person name="Indrioko S."/>
            <person name="Kosugi Y."/>
            <person name="Izuno A."/>
            <person name="Isagi Y."/>
            <person name="Lee S.L."/>
            <person name="Shimizu K.K."/>
        </authorList>
    </citation>
    <scope>NUCLEOTIDE SEQUENCE [LARGE SCALE GENOMIC DNA]</scope>
    <source>
        <strain evidence="2">214</strain>
    </source>
</reference>